<dbReference type="Pfam" id="PF22691">
    <property type="entry name" value="Thiolase_C_1"/>
    <property type="match status" value="1"/>
</dbReference>
<dbReference type="PANTHER" id="PTHR42870">
    <property type="entry name" value="ACETYL-COA C-ACETYLTRANSFERASE"/>
    <property type="match status" value="1"/>
</dbReference>
<dbReference type="EMBL" id="UINC01156000">
    <property type="protein sequence ID" value="SVD52175.1"/>
    <property type="molecule type" value="Genomic_DNA"/>
</dbReference>
<dbReference type="InterPro" id="IPR055140">
    <property type="entry name" value="Thiolase_C_2"/>
</dbReference>
<gene>
    <name evidence="2" type="ORF">METZ01_LOCUS405029</name>
</gene>
<dbReference type="InterPro" id="IPR016039">
    <property type="entry name" value="Thiolase-like"/>
</dbReference>
<reference evidence="2" key="1">
    <citation type="submission" date="2018-05" db="EMBL/GenBank/DDBJ databases">
        <authorList>
            <person name="Lanie J.A."/>
            <person name="Ng W.-L."/>
            <person name="Kazmierczak K.M."/>
            <person name="Andrzejewski T.M."/>
            <person name="Davidsen T.M."/>
            <person name="Wayne K.J."/>
            <person name="Tettelin H."/>
            <person name="Glass J.I."/>
            <person name="Rusch D."/>
            <person name="Podicherti R."/>
            <person name="Tsui H.-C.T."/>
            <person name="Winkler M.E."/>
        </authorList>
    </citation>
    <scope>NUCLEOTIDE SEQUENCE</scope>
</reference>
<dbReference type="CDD" id="cd00829">
    <property type="entry name" value="SCP-x_thiolase"/>
    <property type="match status" value="1"/>
</dbReference>
<feature type="non-terminal residue" evidence="2">
    <location>
        <position position="1"/>
    </location>
</feature>
<dbReference type="SUPFAM" id="SSF53901">
    <property type="entry name" value="Thiolase-like"/>
    <property type="match status" value="1"/>
</dbReference>
<accession>A0A382W1L7</accession>
<dbReference type="Gene3D" id="3.40.47.10">
    <property type="match status" value="1"/>
</dbReference>
<protein>
    <recommendedName>
        <fullName evidence="1">Thiolase C-terminal domain-containing protein</fullName>
    </recommendedName>
</protein>
<sequence>GGALIITSAERAKDFSTKPAYIMGTGESVESPIVSQMYDLTTSAAFKTSSKKAFEEAGVTHDDVDHLMVYDAFAHLPIYGLEDLGFVKRGEAGSFIEEGNTSPGGTLPMNTNGGGLSYTHSGMYGMYAIQESVRQVRGEAAHQVDGVKTSFCQGVGGMFMAAGSLVFTNEEPHR</sequence>
<organism evidence="2">
    <name type="scientific">marine metagenome</name>
    <dbReference type="NCBI Taxonomy" id="408172"/>
    <lineage>
        <taxon>unclassified sequences</taxon>
        <taxon>metagenomes</taxon>
        <taxon>ecological metagenomes</taxon>
    </lineage>
</organism>
<feature type="domain" description="Thiolase C-terminal" evidence="1">
    <location>
        <begin position="26"/>
        <end position="168"/>
    </location>
</feature>
<dbReference type="GO" id="GO:0016746">
    <property type="term" value="F:acyltransferase activity"/>
    <property type="evidence" value="ECO:0007669"/>
    <property type="project" value="InterPro"/>
</dbReference>
<evidence type="ECO:0000259" key="1">
    <source>
        <dbReference type="Pfam" id="PF22691"/>
    </source>
</evidence>
<name>A0A382W1L7_9ZZZZ</name>
<evidence type="ECO:0000313" key="2">
    <source>
        <dbReference type="EMBL" id="SVD52175.1"/>
    </source>
</evidence>
<dbReference type="AlphaFoldDB" id="A0A382W1L7"/>
<dbReference type="PANTHER" id="PTHR42870:SF1">
    <property type="entry name" value="NON-SPECIFIC LIPID-TRANSFER PROTEIN-LIKE 2"/>
    <property type="match status" value="1"/>
</dbReference>
<proteinExistence type="predicted"/>